<feature type="domain" description="Transcription regulator TrmB N-terminal" evidence="3">
    <location>
        <begin position="8"/>
        <end position="75"/>
    </location>
</feature>
<dbReference type="InterPro" id="IPR051797">
    <property type="entry name" value="TrmB-like"/>
</dbReference>
<evidence type="ECO:0000256" key="1">
    <source>
        <dbReference type="ARBA" id="ARBA00023125"/>
    </source>
</evidence>
<protein>
    <submittedName>
        <fullName evidence="4">Transcriptional regulator</fullName>
    </submittedName>
</protein>
<evidence type="ECO:0000313" key="5">
    <source>
        <dbReference type="Proteomes" id="UP000637643"/>
    </source>
</evidence>
<reference evidence="4" key="1">
    <citation type="journal article" date="2014" name="Int. J. Syst. Evol. Microbiol.">
        <title>Complete genome sequence of Corynebacterium casei LMG S-19264T (=DSM 44701T), isolated from a smear-ripened cheese.</title>
        <authorList>
            <consortium name="US DOE Joint Genome Institute (JGI-PGF)"/>
            <person name="Walter F."/>
            <person name="Albersmeier A."/>
            <person name="Kalinowski J."/>
            <person name="Ruckert C."/>
        </authorList>
    </citation>
    <scope>NUCLEOTIDE SEQUENCE</scope>
    <source>
        <strain evidence="4">CGMCC 1.16134</strain>
    </source>
</reference>
<dbReference type="PANTHER" id="PTHR34293">
    <property type="entry name" value="HTH-TYPE TRANSCRIPTIONAL REGULATOR TRMBL2"/>
    <property type="match status" value="1"/>
</dbReference>
<dbReference type="CDD" id="cd00090">
    <property type="entry name" value="HTH_ARSR"/>
    <property type="match status" value="1"/>
</dbReference>
<feature type="compositionally biased region" description="Basic and acidic residues" evidence="2">
    <location>
        <begin position="263"/>
        <end position="279"/>
    </location>
</feature>
<organism evidence="4 5">
    <name type="scientific">Paenibacillus albidus</name>
    <dbReference type="NCBI Taxonomy" id="2041023"/>
    <lineage>
        <taxon>Bacteria</taxon>
        <taxon>Bacillati</taxon>
        <taxon>Bacillota</taxon>
        <taxon>Bacilli</taxon>
        <taxon>Bacillales</taxon>
        <taxon>Paenibacillaceae</taxon>
        <taxon>Paenibacillus</taxon>
    </lineage>
</organism>
<gene>
    <name evidence="4" type="ORF">GCM10010912_43450</name>
</gene>
<dbReference type="Pfam" id="PF01978">
    <property type="entry name" value="TrmB"/>
    <property type="match status" value="1"/>
</dbReference>
<dbReference type="RefSeq" id="WP_229696273.1">
    <property type="nucleotide sequence ID" value="NZ_BMKR01000021.1"/>
</dbReference>
<accession>A0A917CR90</accession>
<dbReference type="EMBL" id="BMKR01000021">
    <property type="protein sequence ID" value="GGF93818.1"/>
    <property type="molecule type" value="Genomic_DNA"/>
</dbReference>
<proteinExistence type="predicted"/>
<dbReference type="Proteomes" id="UP000637643">
    <property type="component" value="Unassembled WGS sequence"/>
</dbReference>
<evidence type="ECO:0000313" key="4">
    <source>
        <dbReference type="EMBL" id="GGF93818.1"/>
    </source>
</evidence>
<dbReference type="PANTHER" id="PTHR34293:SF1">
    <property type="entry name" value="HTH-TYPE TRANSCRIPTIONAL REGULATOR TRMBL2"/>
    <property type="match status" value="1"/>
</dbReference>
<dbReference type="AlphaFoldDB" id="A0A917CR90"/>
<dbReference type="CDD" id="cd09124">
    <property type="entry name" value="PLDc_like_TrmB_middle"/>
    <property type="match status" value="1"/>
</dbReference>
<dbReference type="InterPro" id="IPR011991">
    <property type="entry name" value="ArsR-like_HTH"/>
</dbReference>
<evidence type="ECO:0000256" key="2">
    <source>
        <dbReference type="SAM" id="MobiDB-lite"/>
    </source>
</evidence>
<keyword evidence="1" id="KW-0238">DNA-binding</keyword>
<dbReference type="GO" id="GO:0003677">
    <property type="term" value="F:DNA binding"/>
    <property type="evidence" value="ECO:0007669"/>
    <property type="project" value="UniProtKB-KW"/>
</dbReference>
<dbReference type="InterPro" id="IPR002831">
    <property type="entry name" value="Tscrpt_reg_TrmB_N"/>
</dbReference>
<sequence length="293" mass="33164">MEQLLLHLRNLGFTEMESKIMVELATKGQASGYEVAKQLGVSRSNVYAALQRLTQQGYVRCGEGEPARYSVLDPEELATMISGRVQASLAYMESEMPRGGPVSPSFYNVEGDRNVLGALVRQLNLAGQEIVVDVWREEASLLRSELEQAELRGVKLLWAFDGGNAVPSPYPVWPPLGGKPGRSDGRKFSFVVDRSWCMLGMRYEDGSAQAVVTEHPVLVELLLNHFTQEMVLFELEEDMGPELEKRYGERYSRIYSKYVMNEQEEHPEEREEHLGKPEEPDQLPEQLRQENGN</sequence>
<reference evidence="4" key="2">
    <citation type="submission" date="2020-09" db="EMBL/GenBank/DDBJ databases">
        <authorList>
            <person name="Sun Q."/>
            <person name="Zhou Y."/>
        </authorList>
    </citation>
    <scope>NUCLEOTIDE SEQUENCE</scope>
    <source>
        <strain evidence="4">CGMCC 1.16134</strain>
    </source>
</reference>
<dbReference type="InterPro" id="IPR036390">
    <property type="entry name" value="WH_DNA-bd_sf"/>
</dbReference>
<dbReference type="InterPro" id="IPR036388">
    <property type="entry name" value="WH-like_DNA-bd_sf"/>
</dbReference>
<dbReference type="SUPFAM" id="SSF46785">
    <property type="entry name" value="Winged helix' DNA-binding domain"/>
    <property type="match status" value="1"/>
</dbReference>
<keyword evidence="5" id="KW-1185">Reference proteome</keyword>
<comment type="caution">
    <text evidence="4">The sequence shown here is derived from an EMBL/GenBank/DDBJ whole genome shotgun (WGS) entry which is preliminary data.</text>
</comment>
<name>A0A917CR90_9BACL</name>
<evidence type="ECO:0000259" key="3">
    <source>
        <dbReference type="Pfam" id="PF01978"/>
    </source>
</evidence>
<feature type="region of interest" description="Disordered" evidence="2">
    <location>
        <begin position="262"/>
        <end position="293"/>
    </location>
</feature>
<dbReference type="Gene3D" id="1.10.10.10">
    <property type="entry name" value="Winged helix-like DNA-binding domain superfamily/Winged helix DNA-binding domain"/>
    <property type="match status" value="1"/>
</dbReference>